<keyword evidence="2" id="KW-0813">Transport</keyword>
<dbReference type="PANTHER" id="PTHR13466:SF0">
    <property type="entry name" value="SMP-LTD DOMAIN-CONTAINING PROTEIN"/>
    <property type="match status" value="1"/>
</dbReference>
<dbReference type="PANTHER" id="PTHR13466">
    <property type="entry name" value="TEX2 PROTEIN-RELATED"/>
    <property type="match status" value="1"/>
</dbReference>
<gene>
    <name evidence="11" type="ORF">DIATSA_LOCUS4224</name>
</gene>
<dbReference type="EMBL" id="OU893346">
    <property type="protein sequence ID" value="CAG9786259.1"/>
    <property type="molecule type" value="Genomic_DNA"/>
</dbReference>
<evidence type="ECO:0000256" key="9">
    <source>
        <dbReference type="SAM" id="MobiDB-lite"/>
    </source>
</evidence>
<reference evidence="11" key="1">
    <citation type="submission" date="2021-12" db="EMBL/GenBank/DDBJ databases">
        <authorList>
            <person name="King R."/>
        </authorList>
    </citation>
    <scope>NUCLEOTIDE SEQUENCE</scope>
</reference>
<proteinExistence type="predicted"/>
<evidence type="ECO:0000256" key="7">
    <source>
        <dbReference type="ARBA" id="ARBA00023121"/>
    </source>
</evidence>
<keyword evidence="5" id="KW-1133">Transmembrane helix</keyword>
<dbReference type="GO" id="GO:0008289">
    <property type="term" value="F:lipid binding"/>
    <property type="evidence" value="ECO:0007669"/>
    <property type="project" value="UniProtKB-KW"/>
</dbReference>
<feature type="region of interest" description="Disordered" evidence="9">
    <location>
        <begin position="1"/>
        <end position="36"/>
    </location>
</feature>
<keyword evidence="4" id="KW-0256">Endoplasmic reticulum</keyword>
<dbReference type="OrthoDB" id="26740at2759"/>
<dbReference type="Proteomes" id="UP001153714">
    <property type="component" value="Chromosome 15"/>
</dbReference>
<sequence>MSLKQTAEVGVMCQIEPSPNERSKNKKKKKSNTKSPSLTCQCRLLPAEVTWVNTLVARIIYDVMRDPVIIARLQNRIQRKLNTLKLPPFMSPLAVTELSLNGACPLVGCVSAPTWDERGVWLDADVRYEGGAYIAILTQLNLMKLKEKSEYLIVLSLFTMIF</sequence>
<dbReference type="GO" id="GO:0005789">
    <property type="term" value="C:endoplasmic reticulum membrane"/>
    <property type="evidence" value="ECO:0007669"/>
    <property type="project" value="UniProtKB-SubCell"/>
</dbReference>
<evidence type="ECO:0000256" key="2">
    <source>
        <dbReference type="ARBA" id="ARBA00022448"/>
    </source>
</evidence>
<evidence type="ECO:0000259" key="10">
    <source>
        <dbReference type="PROSITE" id="PS51847"/>
    </source>
</evidence>
<evidence type="ECO:0000256" key="5">
    <source>
        <dbReference type="ARBA" id="ARBA00022989"/>
    </source>
</evidence>
<evidence type="ECO:0000256" key="8">
    <source>
        <dbReference type="ARBA" id="ARBA00023136"/>
    </source>
</evidence>
<keyword evidence="12" id="KW-1185">Reference proteome</keyword>
<comment type="subcellular location">
    <subcellularLocation>
        <location evidence="1">Endoplasmic reticulum membrane</location>
    </subcellularLocation>
</comment>
<keyword evidence="7" id="KW-0446">Lipid-binding</keyword>
<organism evidence="11 12">
    <name type="scientific">Diatraea saccharalis</name>
    <name type="common">sugarcane borer</name>
    <dbReference type="NCBI Taxonomy" id="40085"/>
    <lineage>
        <taxon>Eukaryota</taxon>
        <taxon>Metazoa</taxon>
        <taxon>Ecdysozoa</taxon>
        <taxon>Arthropoda</taxon>
        <taxon>Hexapoda</taxon>
        <taxon>Insecta</taxon>
        <taxon>Pterygota</taxon>
        <taxon>Neoptera</taxon>
        <taxon>Endopterygota</taxon>
        <taxon>Lepidoptera</taxon>
        <taxon>Glossata</taxon>
        <taxon>Ditrysia</taxon>
        <taxon>Pyraloidea</taxon>
        <taxon>Crambidae</taxon>
        <taxon>Crambinae</taxon>
        <taxon>Diatraea</taxon>
    </lineage>
</organism>
<evidence type="ECO:0000313" key="12">
    <source>
        <dbReference type="Proteomes" id="UP001153714"/>
    </source>
</evidence>
<evidence type="ECO:0000256" key="4">
    <source>
        <dbReference type="ARBA" id="ARBA00022824"/>
    </source>
</evidence>
<dbReference type="PROSITE" id="PS51847">
    <property type="entry name" value="SMP"/>
    <property type="match status" value="1"/>
</dbReference>
<keyword evidence="6" id="KW-0445">Lipid transport</keyword>
<accession>A0A9N9QZ36</accession>
<reference evidence="11" key="2">
    <citation type="submission" date="2022-10" db="EMBL/GenBank/DDBJ databases">
        <authorList>
            <consortium name="ENA_rothamsted_submissions"/>
            <consortium name="culmorum"/>
            <person name="King R."/>
        </authorList>
    </citation>
    <scope>NUCLEOTIDE SEQUENCE</scope>
</reference>
<name>A0A9N9QZ36_9NEOP</name>
<evidence type="ECO:0000313" key="11">
    <source>
        <dbReference type="EMBL" id="CAG9786259.1"/>
    </source>
</evidence>
<evidence type="ECO:0000256" key="6">
    <source>
        <dbReference type="ARBA" id="ARBA00023055"/>
    </source>
</evidence>
<evidence type="ECO:0000256" key="3">
    <source>
        <dbReference type="ARBA" id="ARBA00022692"/>
    </source>
</evidence>
<dbReference type="AlphaFoldDB" id="A0A9N9QZ36"/>
<dbReference type="GO" id="GO:0006869">
    <property type="term" value="P:lipid transport"/>
    <property type="evidence" value="ECO:0007669"/>
    <property type="project" value="UniProtKB-KW"/>
</dbReference>
<protein>
    <recommendedName>
        <fullName evidence="10">SMP-LTD domain-containing protein</fullName>
    </recommendedName>
</protein>
<evidence type="ECO:0000256" key="1">
    <source>
        <dbReference type="ARBA" id="ARBA00004586"/>
    </source>
</evidence>
<feature type="domain" description="SMP-LTD" evidence="10">
    <location>
        <begin position="45"/>
        <end position="162"/>
    </location>
</feature>
<dbReference type="InterPro" id="IPR031468">
    <property type="entry name" value="SMP_LBD"/>
</dbReference>
<keyword evidence="3" id="KW-0812">Transmembrane</keyword>
<keyword evidence="8" id="KW-0472">Membrane</keyword>